<evidence type="ECO:0000256" key="5">
    <source>
        <dbReference type="SAM" id="MobiDB-lite"/>
    </source>
</evidence>
<comment type="similarity">
    <text evidence="4">Belongs to the glycosyl hydrolase 18 family.</text>
</comment>
<dbReference type="InterPro" id="IPR001223">
    <property type="entry name" value="Glyco_hydro18_cat"/>
</dbReference>
<keyword evidence="1 3" id="KW-0378">Hydrolase</keyword>
<dbReference type="PROSITE" id="PS01095">
    <property type="entry name" value="GH18_1"/>
    <property type="match status" value="1"/>
</dbReference>
<dbReference type="Gene3D" id="3.10.50.10">
    <property type="match status" value="1"/>
</dbReference>
<evidence type="ECO:0000256" key="2">
    <source>
        <dbReference type="ARBA" id="ARBA00023295"/>
    </source>
</evidence>
<keyword evidence="2 3" id="KW-0326">Glycosidase</keyword>
<feature type="compositionally biased region" description="Basic and acidic residues" evidence="5">
    <location>
        <begin position="1"/>
        <end position="15"/>
    </location>
</feature>
<sequence length="428" mass="47327">MQVRGKQREIPEKTRRQASSTSTILTCENPGTTRPVAIEPGTPWWEASRLTSQPPRSRGAVDNGKKGQGCAHVPGLGLGLTKGRINTGRCATRRGDSSSLPIGRPKRCGYRKFVALKEKNADLKVMVSIGGWAAGTTNFSAVVSDDDLRSRSAEHIASFALLHGFDGVDIDWEYPGKRDNASSTDKANFVIWLGLLRQELSKHDFLLSVAVGANRSFIESSYDVQQIAKNVDFITFMTYDFHSSSFENKTGYNAPLFQRPGDEDAFYNVDGCVSAWLDSGVPRTKLLLGMPLYGHSYELADESEAGVGAPTVGPGPANLSTSFSQICQMLKKEACDWSVIWDEYAMVPYATKGKSWISYEDRLSITEKALYAVEHNLGGASVWALDADDFAGNCFNIKYPLLTNILRVINYNKYLEYRRFSLYNTDTI</sequence>
<keyword evidence="8" id="KW-1185">Reference proteome</keyword>
<dbReference type="InterPro" id="IPR011583">
    <property type="entry name" value="Chitinase_II/V-like_cat"/>
</dbReference>
<proteinExistence type="inferred from homology"/>
<feature type="domain" description="GH18" evidence="6">
    <location>
        <begin position="35"/>
        <end position="412"/>
    </location>
</feature>
<gene>
    <name evidence="7" type="ORF">PR048_017567</name>
</gene>
<evidence type="ECO:0000256" key="3">
    <source>
        <dbReference type="RuleBase" id="RU000489"/>
    </source>
</evidence>
<name>A0ABQ9H9Y2_9NEOP</name>
<comment type="caution">
    <text evidence="7">The sequence shown here is derived from an EMBL/GenBank/DDBJ whole genome shotgun (WGS) entry which is preliminary data.</text>
</comment>
<dbReference type="InterPro" id="IPR001579">
    <property type="entry name" value="Glyco_hydro_18_chit_AS"/>
</dbReference>
<dbReference type="PANTHER" id="PTHR11177">
    <property type="entry name" value="CHITINASE"/>
    <property type="match status" value="1"/>
</dbReference>
<evidence type="ECO:0000259" key="6">
    <source>
        <dbReference type="PROSITE" id="PS51910"/>
    </source>
</evidence>
<organism evidence="7 8">
    <name type="scientific">Dryococelus australis</name>
    <dbReference type="NCBI Taxonomy" id="614101"/>
    <lineage>
        <taxon>Eukaryota</taxon>
        <taxon>Metazoa</taxon>
        <taxon>Ecdysozoa</taxon>
        <taxon>Arthropoda</taxon>
        <taxon>Hexapoda</taxon>
        <taxon>Insecta</taxon>
        <taxon>Pterygota</taxon>
        <taxon>Neoptera</taxon>
        <taxon>Polyneoptera</taxon>
        <taxon>Phasmatodea</taxon>
        <taxon>Verophasmatodea</taxon>
        <taxon>Anareolatae</taxon>
        <taxon>Phasmatidae</taxon>
        <taxon>Eurycanthinae</taxon>
        <taxon>Dryococelus</taxon>
    </lineage>
</organism>
<reference evidence="7 8" key="1">
    <citation type="submission" date="2023-02" db="EMBL/GenBank/DDBJ databases">
        <title>LHISI_Scaffold_Assembly.</title>
        <authorList>
            <person name="Stuart O.P."/>
            <person name="Cleave R."/>
            <person name="Magrath M.J.L."/>
            <person name="Mikheyev A.S."/>
        </authorList>
    </citation>
    <scope>NUCLEOTIDE SEQUENCE [LARGE SCALE GENOMIC DNA]</scope>
    <source>
        <strain evidence="7">Daus_M_001</strain>
        <tissue evidence="7">Leg muscle</tissue>
    </source>
</reference>
<evidence type="ECO:0000313" key="7">
    <source>
        <dbReference type="EMBL" id="KAJ8881094.1"/>
    </source>
</evidence>
<dbReference type="Gene3D" id="3.20.20.80">
    <property type="entry name" value="Glycosidases"/>
    <property type="match status" value="1"/>
</dbReference>
<dbReference type="PANTHER" id="PTHR11177:SF360">
    <property type="entry name" value="CHITINASE 4-RELATED"/>
    <property type="match status" value="1"/>
</dbReference>
<dbReference type="Proteomes" id="UP001159363">
    <property type="component" value="Chromosome 5"/>
</dbReference>
<dbReference type="InterPro" id="IPR050314">
    <property type="entry name" value="Glycosyl_Hydrlase_18"/>
</dbReference>
<feature type="region of interest" description="Disordered" evidence="5">
    <location>
        <begin position="1"/>
        <end position="22"/>
    </location>
</feature>
<dbReference type="SUPFAM" id="SSF54556">
    <property type="entry name" value="Chitinase insertion domain"/>
    <property type="match status" value="1"/>
</dbReference>
<dbReference type="EMBL" id="JARBHB010000006">
    <property type="protein sequence ID" value="KAJ8881094.1"/>
    <property type="molecule type" value="Genomic_DNA"/>
</dbReference>
<dbReference type="PROSITE" id="PS51910">
    <property type="entry name" value="GH18_2"/>
    <property type="match status" value="1"/>
</dbReference>
<evidence type="ECO:0000256" key="1">
    <source>
        <dbReference type="ARBA" id="ARBA00022801"/>
    </source>
</evidence>
<dbReference type="SMART" id="SM00636">
    <property type="entry name" value="Glyco_18"/>
    <property type="match status" value="1"/>
</dbReference>
<protein>
    <recommendedName>
        <fullName evidence="6">GH18 domain-containing protein</fullName>
    </recommendedName>
</protein>
<accession>A0ABQ9H9Y2</accession>
<dbReference type="InterPro" id="IPR029070">
    <property type="entry name" value="Chitinase_insertion_sf"/>
</dbReference>
<dbReference type="SUPFAM" id="SSF51445">
    <property type="entry name" value="(Trans)glycosidases"/>
    <property type="match status" value="1"/>
</dbReference>
<evidence type="ECO:0000256" key="4">
    <source>
        <dbReference type="RuleBase" id="RU004453"/>
    </source>
</evidence>
<evidence type="ECO:0000313" key="8">
    <source>
        <dbReference type="Proteomes" id="UP001159363"/>
    </source>
</evidence>
<dbReference type="InterPro" id="IPR017853">
    <property type="entry name" value="GH"/>
</dbReference>
<feature type="region of interest" description="Disordered" evidence="5">
    <location>
        <begin position="47"/>
        <end position="68"/>
    </location>
</feature>
<dbReference type="Pfam" id="PF00704">
    <property type="entry name" value="Glyco_hydro_18"/>
    <property type="match status" value="1"/>
</dbReference>